<evidence type="ECO:0000313" key="1">
    <source>
        <dbReference type="EMBL" id="KAD7117339.1"/>
    </source>
</evidence>
<reference evidence="1 2" key="1">
    <citation type="submission" date="2019-05" db="EMBL/GenBank/DDBJ databases">
        <title>Mikania micrantha, genome provides insights into the molecular mechanism of rapid growth.</title>
        <authorList>
            <person name="Liu B."/>
        </authorList>
    </citation>
    <scope>NUCLEOTIDE SEQUENCE [LARGE SCALE GENOMIC DNA]</scope>
    <source>
        <strain evidence="1">NLD-2019</strain>
        <tissue evidence="1">Leaf</tissue>
    </source>
</reference>
<keyword evidence="2" id="KW-1185">Reference proteome</keyword>
<gene>
    <name evidence="1" type="ORF">E3N88_04607</name>
</gene>
<accession>A0A5N6PUX7</accession>
<evidence type="ECO:0000313" key="2">
    <source>
        <dbReference type="Proteomes" id="UP000326396"/>
    </source>
</evidence>
<sequence>MILMLLYKSFNDEKPLEGRSDSSEATLLLKNNLLLPKVLQDKHLEDFRASDQLKLPKTLLSNLLRKTKTSERIPYPKTVAEQVQSTKGF</sequence>
<protein>
    <submittedName>
        <fullName evidence="1">Uncharacterized protein</fullName>
    </submittedName>
</protein>
<dbReference type="Proteomes" id="UP000326396">
    <property type="component" value="Linkage Group LG10"/>
</dbReference>
<dbReference type="EMBL" id="SZYD01000002">
    <property type="protein sequence ID" value="KAD7117339.1"/>
    <property type="molecule type" value="Genomic_DNA"/>
</dbReference>
<name>A0A5N6PUX7_9ASTR</name>
<organism evidence="1 2">
    <name type="scientific">Mikania micrantha</name>
    <name type="common">bitter vine</name>
    <dbReference type="NCBI Taxonomy" id="192012"/>
    <lineage>
        <taxon>Eukaryota</taxon>
        <taxon>Viridiplantae</taxon>
        <taxon>Streptophyta</taxon>
        <taxon>Embryophyta</taxon>
        <taxon>Tracheophyta</taxon>
        <taxon>Spermatophyta</taxon>
        <taxon>Magnoliopsida</taxon>
        <taxon>eudicotyledons</taxon>
        <taxon>Gunneridae</taxon>
        <taxon>Pentapetalae</taxon>
        <taxon>asterids</taxon>
        <taxon>campanulids</taxon>
        <taxon>Asterales</taxon>
        <taxon>Asteraceae</taxon>
        <taxon>Asteroideae</taxon>
        <taxon>Heliantheae alliance</taxon>
        <taxon>Eupatorieae</taxon>
        <taxon>Mikania</taxon>
    </lineage>
</organism>
<comment type="caution">
    <text evidence="1">The sequence shown here is derived from an EMBL/GenBank/DDBJ whole genome shotgun (WGS) entry which is preliminary data.</text>
</comment>
<dbReference type="AlphaFoldDB" id="A0A5N6PUX7"/>
<proteinExistence type="predicted"/>